<evidence type="ECO:0000313" key="2">
    <source>
        <dbReference type="EMBL" id="KAG0475106.1"/>
    </source>
</evidence>
<feature type="transmembrane region" description="Helical" evidence="1">
    <location>
        <begin position="12"/>
        <end position="34"/>
    </location>
</feature>
<dbReference type="AlphaFoldDB" id="A0A835UX83"/>
<proteinExistence type="predicted"/>
<keyword evidence="1" id="KW-0812">Transmembrane</keyword>
<dbReference type="EMBL" id="JADCNM010000007">
    <property type="protein sequence ID" value="KAG0475106.1"/>
    <property type="molecule type" value="Genomic_DNA"/>
</dbReference>
<evidence type="ECO:0000313" key="3">
    <source>
        <dbReference type="Proteomes" id="UP000639772"/>
    </source>
</evidence>
<gene>
    <name evidence="2" type="ORF">HPP92_014792</name>
</gene>
<sequence>MYNVAKKIFIILNLYVIVKTELINVNLIIFIIFYCTEDPSPTARLRPLLTTPFRLALERKLWWELQER</sequence>
<name>A0A835UX83_VANPL</name>
<dbReference type="Proteomes" id="UP000639772">
    <property type="component" value="Chromosome 7"/>
</dbReference>
<keyword evidence="1" id="KW-1133">Transmembrane helix</keyword>
<evidence type="ECO:0000256" key="1">
    <source>
        <dbReference type="SAM" id="Phobius"/>
    </source>
</evidence>
<accession>A0A835UX83</accession>
<comment type="caution">
    <text evidence="2">The sequence shown here is derived from an EMBL/GenBank/DDBJ whole genome shotgun (WGS) entry which is preliminary data.</text>
</comment>
<feature type="non-terminal residue" evidence="2">
    <location>
        <position position="68"/>
    </location>
</feature>
<reference evidence="2 3" key="1">
    <citation type="journal article" date="2020" name="Nat. Food">
        <title>A phased Vanilla planifolia genome enables genetic improvement of flavour and production.</title>
        <authorList>
            <person name="Hasing T."/>
            <person name="Tang H."/>
            <person name="Brym M."/>
            <person name="Khazi F."/>
            <person name="Huang T."/>
            <person name="Chambers A.H."/>
        </authorList>
    </citation>
    <scope>NUCLEOTIDE SEQUENCE [LARGE SCALE GENOMIC DNA]</scope>
    <source>
        <tissue evidence="2">Leaf</tissue>
    </source>
</reference>
<protein>
    <submittedName>
        <fullName evidence="2">Uncharacterized protein</fullName>
    </submittedName>
</protein>
<keyword evidence="1" id="KW-0472">Membrane</keyword>
<organism evidence="2 3">
    <name type="scientific">Vanilla planifolia</name>
    <name type="common">Vanilla</name>
    <dbReference type="NCBI Taxonomy" id="51239"/>
    <lineage>
        <taxon>Eukaryota</taxon>
        <taxon>Viridiplantae</taxon>
        <taxon>Streptophyta</taxon>
        <taxon>Embryophyta</taxon>
        <taxon>Tracheophyta</taxon>
        <taxon>Spermatophyta</taxon>
        <taxon>Magnoliopsida</taxon>
        <taxon>Liliopsida</taxon>
        <taxon>Asparagales</taxon>
        <taxon>Orchidaceae</taxon>
        <taxon>Vanilloideae</taxon>
        <taxon>Vanilleae</taxon>
        <taxon>Vanilla</taxon>
    </lineage>
</organism>